<comment type="caution">
    <text evidence="1">The sequence shown here is derived from an EMBL/GenBank/DDBJ whole genome shotgun (WGS) entry which is preliminary data.</text>
</comment>
<dbReference type="AlphaFoldDB" id="A0A269TK56"/>
<proteinExistence type="predicted"/>
<sequence length="551" mass="62644">MLNRKTWLLKIILPLSTVGLTALGVAGAIGFKAVHPPKKVFLNFANYAAESNIAKISENFTYRTYADINDFRDQLLSQKIAAGITSSYQIFTFIELGLVRPINYDAFFNLEGDTARGKAFYNADWARATYTDAVFQQLSFFDQFFQEENLKKTLEARYGSDQPLHMWNFMVPYFTQDKILAYDYRDIDKSKLTDQEKANFEIDFDTRIANSTTLTAQEKANGRDFRNLFTILRDLIPQDSLVQIHDEMRDNIAYGSEDVVTQNQENFDGKLGLSTYQTYVNDFINNVQSGLNTTLKNTARIIFNNDSSIILNSLVDQTLNTSVGVIYNGDALDAFFAVDNDDDLRNSSGYDRTPIRIVNLKSRITLTDGYIIPSYLTDQEANEVARLAHQDIYDGWYAEDYNGSSGLPTGLLGTYQNNNSTEEVAMYDEDEESFSKPGFENFFFVNYTPPTKIANNIVFYNQVADPSKEQLANKSDLYKDNYIAWQLEQSDYGYEKPTGNYDNSDFAKFVNIASEMGIVDFDGIKVPAFMHPSSDLLVSAAQVYYVNRFKT</sequence>
<dbReference type="OrthoDB" id="403918at2"/>
<protein>
    <submittedName>
        <fullName evidence="1">Uncharacterized protein</fullName>
    </submittedName>
</protein>
<accession>A0A269TK56</accession>
<dbReference type="EMBL" id="NQNY01000011">
    <property type="protein sequence ID" value="PAK21145.1"/>
    <property type="molecule type" value="Genomic_DNA"/>
</dbReference>
<name>A0A269TK56_9BACT</name>
<gene>
    <name evidence="1" type="ORF">CJJ23_03325</name>
</gene>
<dbReference type="Proteomes" id="UP000216943">
    <property type="component" value="Unassembled WGS sequence"/>
</dbReference>
<evidence type="ECO:0000313" key="1">
    <source>
        <dbReference type="EMBL" id="PAK21145.1"/>
    </source>
</evidence>
<reference evidence="2" key="1">
    <citation type="submission" date="2017-08" db="EMBL/GenBank/DDBJ databases">
        <authorList>
            <person name="Alvarez-Ponce D."/>
            <person name="Weitzman C.L."/>
            <person name="Tillett R.L."/>
            <person name="Sandmeier F.C."/>
            <person name="Tracy C.R."/>
        </authorList>
    </citation>
    <scope>NUCLEOTIDE SEQUENCE [LARGE SCALE GENOMIC DNA]</scope>
    <source>
        <strain evidence="2">723</strain>
    </source>
</reference>
<organism evidence="1 2">
    <name type="scientific">Mycoplasmopsis agassizii</name>
    <dbReference type="NCBI Taxonomy" id="33922"/>
    <lineage>
        <taxon>Bacteria</taxon>
        <taxon>Bacillati</taxon>
        <taxon>Mycoplasmatota</taxon>
        <taxon>Mycoplasmoidales</taxon>
        <taxon>Metamycoplasmataceae</taxon>
        <taxon>Mycoplasmopsis</taxon>
    </lineage>
</organism>
<evidence type="ECO:0000313" key="2">
    <source>
        <dbReference type="Proteomes" id="UP000216943"/>
    </source>
</evidence>
<dbReference type="RefSeq" id="WP_095334944.1">
    <property type="nucleotide sequence ID" value="NZ_NQNY01000011.1"/>
</dbReference>